<organism evidence="2 3">
    <name type="scientific">Mycobacterium leprae</name>
    <dbReference type="NCBI Taxonomy" id="1769"/>
    <lineage>
        <taxon>Bacteria</taxon>
        <taxon>Bacillati</taxon>
        <taxon>Actinomycetota</taxon>
        <taxon>Actinomycetes</taxon>
        <taxon>Mycobacteriales</taxon>
        <taxon>Mycobacteriaceae</taxon>
        <taxon>Mycobacterium</taxon>
    </lineage>
</organism>
<reference evidence="2 3" key="1">
    <citation type="submission" date="2018-05" db="EMBL/GenBank/DDBJ databases">
        <title>Evolution of small genomes with special reference to Mycobacterium leprae.</title>
        <authorList>
            <person name="Mohanty P.S."/>
            <person name="Bansal A.K."/>
            <person name="Gupta U.D."/>
            <person name="Naaz F."/>
            <person name="Dwivedi V.D."/>
            <person name="Singh H."/>
            <person name="Gupta G."/>
            <person name="Sharma S."/>
            <person name="Arora M."/>
        </authorList>
    </citation>
    <scope>NUCLEOTIDE SEQUENCE [LARGE SCALE GENOMIC DNA]</scope>
    <source>
        <strain evidence="2 3">MRHRU-235-G</strain>
    </source>
</reference>
<proteinExistence type="predicted"/>
<keyword evidence="1" id="KW-1133">Transmembrane helix</keyword>
<gene>
    <name evidence="2" type="ORF">DIJ64_14180</name>
</gene>
<dbReference type="AlphaFoldDB" id="A0AAD0KTR4"/>
<dbReference type="EMBL" id="CP029543">
    <property type="protein sequence ID" value="AWV48794.1"/>
    <property type="molecule type" value="Genomic_DNA"/>
</dbReference>
<dbReference type="Proteomes" id="UP000249682">
    <property type="component" value="Chromosome"/>
</dbReference>
<name>A0AAD0KTR4_MYCLR</name>
<evidence type="ECO:0000313" key="3">
    <source>
        <dbReference type="Proteomes" id="UP000249682"/>
    </source>
</evidence>
<keyword evidence="1" id="KW-0472">Membrane</keyword>
<accession>A0AAD0KTR4</accession>
<evidence type="ECO:0000256" key="1">
    <source>
        <dbReference type="SAM" id="Phobius"/>
    </source>
</evidence>
<keyword evidence="1" id="KW-0812">Transmembrane</keyword>
<sequence length="81" mass="8768">MVIDVRGLHAVAALALAAVARVSVGTVVHCHCLDLLRPVVRAGELHADCDTAALLLVLMMIFLHMGIYACAVWMRSWDGTR</sequence>
<feature type="transmembrane region" description="Helical" evidence="1">
    <location>
        <begin position="54"/>
        <end position="74"/>
    </location>
</feature>
<dbReference type="RefSeq" id="WP_049769913.1">
    <property type="nucleotide sequence ID" value="NZ_CP029543.1"/>
</dbReference>
<protein>
    <submittedName>
        <fullName evidence="2">Uncharacterized protein</fullName>
    </submittedName>
</protein>
<evidence type="ECO:0000313" key="2">
    <source>
        <dbReference type="EMBL" id="AWV48794.1"/>
    </source>
</evidence>